<dbReference type="EMBL" id="CP114370">
    <property type="protein sequence ID" value="WBP84075.1"/>
    <property type="molecule type" value="Genomic_DNA"/>
</dbReference>
<evidence type="ECO:0000313" key="2">
    <source>
        <dbReference type="Proteomes" id="UP001213039"/>
    </source>
</evidence>
<sequence length="816" mass="90374">MKKSKFILPAAGILGAASMAAVVSCGTQKSSSYDSTEIVIAVDGVQKEFYAKVMELYNKTDSAKKYRIRTFEKDVFGALDITTQGINSSAVADIFYMPADRVTDFTQANRLSYIEDLLPNIFEEIATKVGATEEEKSAMRQFGTITGRTRDKGDGVTETKKELMAIRHNTEGIIMASRLPESDARAVLSDADTDTLIELVKTGRALFRFQDFWFGNGLLAGAFEKIKEENKADATLQKTNLMQKILYTDGKTSKVTSGFIEGNEYNEHFKKALKVMSSIFFPIYEAAYLKSESDFANTVWGQKGISQGDLKETLNNNVGNAQARIFSLMKAGKVDFTVIGSWDTQNAEKSATAQSFFNVVKTDEDNEYLQGPGAWAYGINARNNASSNERKQALRDVLNAIFEVASYNEYFKKDSKIPFTAKTQADLVNIVKQANNKETTEVEEFAKSLGYASYDELKSTSVSNISKLADLAKRQPWGNSWSTETNKTNPMAEENQITTETLGNDLQRPEILSESEFNKLKGKLGNILPLRNTFSVLLGLSNIDELNGKANSNDANSQVWLVGNQILKPEALEADELKEAKHGDVSLHIRKLEKFLFGADGDDGNSKEELIKQLTTLFEMDAQNGNTAKFDEFKNAVIAKAKDFVSKYASSASKPSDENIAQAVTLYLNTYANPARVRSVVAHVFANGTFNKKDGSASEVKISDVEAKISSYEKKLTFNKLLNVFSSKAEIKNNGLGILKAQKYRPDNSNPQFGGIWTNMNDNTFGNAELYNEMASQQVDTLEKFTAKIMDILNKKLSEQSGKLNATNATTYVEFE</sequence>
<name>A0ACD4PHG1_9BACT</name>
<protein>
    <submittedName>
        <fullName evidence="1">Uncharacterized protein</fullName>
    </submittedName>
</protein>
<proteinExistence type="predicted"/>
<dbReference type="Proteomes" id="UP001213039">
    <property type="component" value="Chromosome"/>
</dbReference>
<organism evidence="1 2">
    <name type="scientific">Mycoplasmopsis edwardii</name>
    <dbReference type="NCBI Taxonomy" id="53558"/>
    <lineage>
        <taxon>Bacteria</taxon>
        <taxon>Bacillati</taxon>
        <taxon>Mycoplasmatota</taxon>
        <taxon>Mycoplasmoidales</taxon>
        <taxon>Metamycoplasmataceae</taxon>
        <taxon>Mycoplasmopsis</taxon>
    </lineage>
</organism>
<accession>A0ACD4PHG1</accession>
<evidence type="ECO:0000313" key="1">
    <source>
        <dbReference type="EMBL" id="WBP84075.1"/>
    </source>
</evidence>
<keyword evidence="2" id="KW-1185">Reference proteome</keyword>
<gene>
    <name evidence="1" type="ORF">Me_995_000021</name>
</gene>
<reference evidence="1" key="1">
    <citation type="submission" date="2022-12" db="EMBL/GenBank/DDBJ databases">
        <authorList>
            <consortium name="Asia Pacific Centre for Animal Health"/>
            <person name="Klose S.M."/>
            <person name="Legione A.R."/>
            <person name="Monotti I."/>
            <person name="Bushell R."/>
            <person name="Marenda M.S."/>
            <person name="Sugiyama T."/>
            <person name="Browning G.F."/>
            <person name="Vaz P.K."/>
        </authorList>
    </citation>
    <scope>NUCLEOTIDE SEQUENCE</scope>
    <source>
        <strain evidence="1">Felid995</strain>
    </source>
</reference>